<dbReference type="AlphaFoldDB" id="A0AAD7IBR0"/>
<evidence type="ECO:0000313" key="2">
    <source>
        <dbReference type="EMBL" id="KAJ7738646.1"/>
    </source>
</evidence>
<evidence type="ECO:0000256" key="1">
    <source>
        <dbReference type="SAM" id="MobiDB-lite"/>
    </source>
</evidence>
<accession>A0AAD7IBR0</accession>
<proteinExistence type="predicted"/>
<comment type="caution">
    <text evidence="2">The sequence shown here is derived from an EMBL/GenBank/DDBJ whole genome shotgun (WGS) entry which is preliminary data.</text>
</comment>
<organism evidence="2 3">
    <name type="scientific">Mycena metata</name>
    <dbReference type="NCBI Taxonomy" id="1033252"/>
    <lineage>
        <taxon>Eukaryota</taxon>
        <taxon>Fungi</taxon>
        <taxon>Dikarya</taxon>
        <taxon>Basidiomycota</taxon>
        <taxon>Agaricomycotina</taxon>
        <taxon>Agaricomycetes</taxon>
        <taxon>Agaricomycetidae</taxon>
        <taxon>Agaricales</taxon>
        <taxon>Marasmiineae</taxon>
        <taxon>Mycenaceae</taxon>
        <taxon>Mycena</taxon>
    </lineage>
</organism>
<dbReference type="Proteomes" id="UP001215598">
    <property type="component" value="Unassembled WGS sequence"/>
</dbReference>
<gene>
    <name evidence="2" type="ORF">B0H16DRAFT_1761346</name>
</gene>
<reference evidence="2" key="1">
    <citation type="submission" date="2023-03" db="EMBL/GenBank/DDBJ databases">
        <title>Massive genome expansion in bonnet fungi (Mycena s.s.) driven by repeated elements and novel gene families across ecological guilds.</title>
        <authorList>
            <consortium name="Lawrence Berkeley National Laboratory"/>
            <person name="Harder C.B."/>
            <person name="Miyauchi S."/>
            <person name="Viragh M."/>
            <person name="Kuo A."/>
            <person name="Thoen E."/>
            <person name="Andreopoulos B."/>
            <person name="Lu D."/>
            <person name="Skrede I."/>
            <person name="Drula E."/>
            <person name="Henrissat B."/>
            <person name="Morin E."/>
            <person name="Kohler A."/>
            <person name="Barry K."/>
            <person name="LaButti K."/>
            <person name="Morin E."/>
            <person name="Salamov A."/>
            <person name="Lipzen A."/>
            <person name="Mereny Z."/>
            <person name="Hegedus B."/>
            <person name="Baldrian P."/>
            <person name="Stursova M."/>
            <person name="Weitz H."/>
            <person name="Taylor A."/>
            <person name="Grigoriev I.V."/>
            <person name="Nagy L.G."/>
            <person name="Martin F."/>
            <person name="Kauserud H."/>
        </authorList>
    </citation>
    <scope>NUCLEOTIDE SEQUENCE</scope>
    <source>
        <strain evidence="2">CBHHK182m</strain>
    </source>
</reference>
<feature type="region of interest" description="Disordered" evidence="1">
    <location>
        <begin position="102"/>
        <end position="150"/>
    </location>
</feature>
<protein>
    <submittedName>
        <fullName evidence="2">Uncharacterized protein</fullName>
    </submittedName>
</protein>
<sequence length="528" mass="59086">MIVDAVPPCLELRDVEMFEVEGLKQEIEGNTGILLRDGHPICDAIEGRALARFARPGFATLGEQRWHSLGQTWRINLVKQLGTRPRHRVVLMCGAKDGVENEHDTVLGDTETGGKRRATSGSEKNLRPASARRARHWDKEDGGEGDGKERKTMVINLSNVSYLIPMIPSLRTDHQSSTILPAHRPPVIDHPSCERVRPRSASSSWILFSAYTVTSKDNPDLTLGHQISPKYLQLFRDAGIQGTNWTPDITLRNMWCIVAELAQATRSMHSFCDRYPGTEAYFQVGAPAGRPTLLSRFIQTDYTAQICRCSFPDGSFTKVPASPILERWNKFGALKLQVDRLAQVDGGIDLWQYVCVHSPDGFNRFNTLLRPYYEIKVASPFPNLCLSADTNLSHRSARRPSLPLNCFRDTNGLLNISAEPGFIQAIHKYEIQGDKVQWSVKSRRVVYTGKSRFSDPHSPLTRPLDLVSWVKAGSLKLDVCVESTRRASPAPWGSPLSLLETMQIWVGELAAPPAHRLQAIRGNRTHRS</sequence>
<keyword evidence="3" id="KW-1185">Reference proteome</keyword>
<evidence type="ECO:0000313" key="3">
    <source>
        <dbReference type="Proteomes" id="UP001215598"/>
    </source>
</evidence>
<dbReference type="EMBL" id="JARKIB010000111">
    <property type="protein sequence ID" value="KAJ7738646.1"/>
    <property type="molecule type" value="Genomic_DNA"/>
</dbReference>
<feature type="compositionally biased region" description="Basic and acidic residues" evidence="1">
    <location>
        <begin position="137"/>
        <end position="150"/>
    </location>
</feature>
<name>A0AAD7IBR0_9AGAR</name>